<dbReference type="EMBL" id="CP102734">
    <property type="protein sequence ID" value="UVD81594.1"/>
    <property type="molecule type" value="Genomic_DNA"/>
</dbReference>
<gene>
    <name evidence="1" type="ORF">NV226_02615</name>
</gene>
<reference evidence="1" key="1">
    <citation type="submission" date="2022-08" db="EMBL/GenBank/DDBJ databases">
        <title>Complete genome of Mycoplasma iguanae type strain 2327.</title>
        <authorList>
            <person name="Spergser J."/>
        </authorList>
    </citation>
    <scope>NUCLEOTIDE SEQUENCE</scope>
    <source>
        <strain evidence="1">2327</strain>
    </source>
</reference>
<accession>A0ABY5R9Y8</accession>
<organism evidence="1 2">
    <name type="scientific">Mycoplasma iguanae</name>
    <dbReference type="NCBI Taxonomy" id="292461"/>
    <lineage>
        <taxon>Bacteria</taxon>
        <taxon>Bacillati</taxon>
        <taxon>Mycoplasmatota</taxon>
        <taxon>Mollicutes</taxon>
        <taxon>Mycoplasmataceae</taxon>
        <taxon>Mycoplasma</taxon>
    </lineage>
</organism>
<proteinExistence type="predicted"/>
<protein>
    <submittedName>
        <fullName evidence="1">Uncharacterized protein</fullName>
    </submittedName>
</protein>
<evidence type="ECO:0000313" key="2">
    <source>
        <dbReference type="Proteomes" id="UP001059252"/>
    </source>
</evidence>
<keyword evidence="2" id="KW-1185">Reference proteome</keyword>
<dbReference type="RefSeq" id="WP_258210768.1">
    <property type="nucleotide sequence ID" value="NZ_CP102734.1"/>
</dbReference>
<sequence>MFKIKKDIFDNFKNLNNLLNDLDSKFISQINKLDLLFIFLGKKHQQRQKIKNYKKLFLKYQTNNVLSHLEQINYLFASDKSELKNQDLILGIYFLTDIFKRLKLEYKILWDNYEDLTIEEKIKLNLAISQFLDSKIYLLDLNIYQLSVETREIISNFLKNKTTIYFGNWEVVKNSDINYAMFFTRGLILEMAPKKTFFNKPINNYLSHFLKTKEWDYSKIENLNNDQYWQLIHEKKYVKISENHWSYINNTSGKKAKIEGKNGKKV</sequence>
<dbReference type="Proteomes" id="UP001059252">
    <property type="component" value="Chromosome"/>
</dbReference>
<evidence type="ECO:0000313" key="1">
    <source>
        <dbReference type="EMBL" id="UVD81594.1"/>
    </source>
</evidence>
<name>A0ABY5R9Y8_9MOLU</name>